<dbReference type="SUPFAM" id="SSF54001">
    <property type="entry name" value="Cysteine proteinases"/>
    <property type="match status" value="1"/>
</dbReference>
<comment type="similarity">
    <text evidence="2">Belongs to the peptidase C19 family.</text>
</comment>
<organism evidence="11 12">
    <name type="scientific">Volvox africanus</name>
    <dbReference type="NCBI Taxonomy" id="51714"/>
    <lineage>
        <taxon>Eukaryota</taxon>
        <taxon>Viridiplantae</taxon>
        <taxon>Chlorophyta</taxon>
        <taxon>core chlorophytes</taxon>
        <taxon>Chlorophyceae</taxon>
        <taxon>CS clade</taxon>
        <taxon>Chlamydomonadales</taxon>
        <taxon>Volvocaceae</taxon>
        <taxon>Volvox</taxon>
    </lineage>
</organism>
<dbReference type="EC" id="3.4.19.12" evidence="3"/>
<keyword evidence="4" id="KW-0645">Protease</keyword>
<evidence type="ECO:0000256" key="4">
    <source>
        <dbReference type="ARBA" id="ARBA00022670"/>
    </source>
</evidence>
<feature type="compositionally biased region" description="Basic and acidic residues" evidence="8">
    <location>
        <begin position="572"/>
        <end position="589"/>
    </location>
</feature>
<sequence length="720" mass="76055">MAGGQLSLVWCMAVTVVRSLLGTGKLPDAAARLPDQKHRPSNPPLRDGHGISRGVGLCNLNNTCYLNALLQCLAHCPQFATRCLGLPHSSNCTGNTILRRETDTRNGVFWSFLMPVTPACPAPCCMCAMKRLMVALLEAHDGQMIVPREIAKILSETFPGGQQHDPSEALTFIQDKLEQDSETHPGKAVTLMMAAVADLKEPEEAVAAVAAAAADLKDVVGAAVTNLKAAVKKVVAAATNFQTAAVAAAVEKKPATRSNFIQEVFGFRCGSQVACRECRYVGGQASEQYTQLSLGIEQVDSVAGALEMFTMAEAMIGDNQYKCSRCGTFRDADLQMRLTEGPNVLVVHLKRFAKTRNNNEEGAEGQSEWGPQDKSWDEQLGQKEGDTVITKIDKHLAFEPTLDLSPYMTTTERGGRQKGGCSTNGTDGGSTYTLRSVLVHRGNTQQSGHYISFVSDGEGKWWLKNDETTYLVTLEDVLRQQAYMLFYCRDGGPTTQPLWEPVSPSTEDDAVAALQQSATVSVFGRVQRQLQPEVGASEHRQMKNRWRLSRHGRSLSSIGDTDGGSGDFGATEVEKKGHEGGGKCSRGSEEPAVSPAPPAGPCTGGVSASSAPEWGPGGGSCVCTTLNSCGMGLGACAPQSCPFGAGGSTSFLAAPGPRNGASSSVSPPCSSALGCGASARGGAAAQEGRKRKRQAEGDWSTGSGGEPAEAEKGKQGVRGS</sequence>
<dbReference type="Proteomes" id="UP001165090">
    <property type="component" value="Unassembled WGS sequence"/>
</dbReference>
<dbReference type="PROSITE" id="PS50235">
    <property type="entry name" value="USP_3"/>
    <property type="match status" value="1"/>
</dbReference>
<dbReference type="Gene3D" id="3.90.70.10">
    <property type="entry name" value="Cysteine proteinases"/>
    <property type="match status" value="1"/>
</dbReference>
<evidence type="ECO:0000313" key="12">
    <source>
        <dbReference type="Proteomes" id="UP001165090"/>
    </source>
</evidence>
<feature type="domain" description="USP" evidence="10">
    <location>
        <begin position="55"/>
        <end position="490"/>
    </location>
</feature>
<reference evidence="11 12" key="1">
    <citation type="journal article" date="2023" name="IScience">
        <title>Expanded male sex-determining region conserved during the evolution of homothallism in the green alga Volvox.</title>
        <authorList>
            <person name="Yamamoto K."/>
            <person name="Matsuzaki R."/>
            <person name="Mahakham W."/>
            <person name="Heman W."/>
            <person name="Sekimoto H."/>
            <person name="Kawachi M."/>
            <person name="Minakuchi Y."/>
            <person name="Toyoda A."/>
            <person name="Nozaki H."/>
        </authorList>
    </citation>
    <scope>NUCLEOTIDE SEQUENCE [LARGE SCALE GENOMIC DNA]</scope>
    <source>
        <strain evidence="11 12">NIES-4468</strain>
    </source>
</reference>
<keyword evidence="6" id="KW-0378">Hydrolase</keyword>
<evidence type="ECO:0000256" key="1">
    <source>
        <dbReference type="ARBA" id="ARBA00000707"/>
    </source>
</evidence>
<name>A0ABQ5RSW2_9CHLO</name>
<gene>
    <name evidence="11" type="ORF">VaNZ11_002857</name>
</gene>
<proteinExistence type="inferred from homology"/>
<keyword evidence="7" id="KW-0788">Thiol protease</keyword>
<evidence type="ECO:0000259" key="10">
    <source>
        <dbReference type="PROSITE" id="PS50235"/>
    </source>
</evidence>
<keyword evidence="9" id="KW-0732">Signal</keyword>
<feature type="region of interest" description="Disordered" evidence="8">
    <location>
        <begin position="676"/>
        <end position="720"/>
    </location>
</feature>
<keyword evidence="5" id="KW-0833">Ubl conjugation pathway</keyword>
<evidence type="ECO:0000256" key="6">
    <source>
        <dbReference type="ARBA" id="ARBA00022801"/>
    </source>
</evidence>
<dbReference type="PANTHER" id="PTHR24006:SF758">
    <property type="entry name" value="UBIQUITIN CARBOXYL-TERMINAL HYDROLASE 36"/>
    <property type="match status" value="1"/>
</dbReference>
<dbReference type="InterPro" id="IPR028889">
    <property type="entry name" value="USP"/>
</dbReference>
<evidence type="ECO:0000313" key="11">
    <source>
        <dbReference type="EMBL" id="GLI60657.1"/>
    </source>
</evidence>
<dbReference type="InterPro" id="IPR050164">
    <property type="entry name" value="Peptidase_C19"/>
</dbReference>
<dbReference type="EMBL" id="BSDZ01000008">
    <property type="protein sequence ID" value="GLI60657.1"/>
    <property type="molecule type" value="Genomic_DNA"/>
</dbReference>
<protein>
    <recommendedName>
        <fullName evidence="3">ubiquitinyl hydrolase 1</fullName>
        <ecNumber evidence="3">3.4.19.12</ecNumber>
    </recommendedName>
</protein>
<evidence type="ECO:0000256" key="7">
    <source>
        <dbReference type="ARBA" id="ARBA00022807"/>
    </source>
</evidence>
<feature type="signal peptide" evidence="9">
    <location>
        <begin position="1"/>
        <end position="19"/>
    </location>
</feature>
<evidence type="ECO:0000256" key="9">
    <source>
        <dbReference type="SAM" id="SignalP"/>
    </source>
</evidence>
<accession>A0ABQ5RSW2</accession>
<comment type="caution">
    <text evidence="11">The sequence shown here is derived from an EMBL/GenBank/DDBJ whole genome shotgun (WGS) entry which is preliminary data.</text>
</comment>
<dbReference type="PROSITE" id="PS00973">
    <property type="entry name" value="USP_2"/>
    <property type="match status" value="1"/>
</dbReference>
<feature type="region of interest" description="Disordered" evidence="8">
    <location>
        <begin position="357"/>
        <end position="378"/>
    </location>
</feature>
<evidence type="ECO:0000256" key="5">
    <source>
        <dbReference type="ARBA" id="ARBA00022786"/>
    </source>
</evidence>
<comment type="catalytic activity">
    <reaction evidence="1">
        <text>Thiol-dependent hydrolysis of ester, thioester, amide, peptide and isopeptide bonds formed by the C-terminal Gly of ubiquitin (a 76-residue protein attached to proteins as an intracellular targeting signal).</text>
        <dbReference type="EC" id="3.4.19.12"/>
    </reaction>
</comment>
<dbReference type="InterPro" id="IPR001394">
    <property type="entry name" value="Peptidase_C19_UCH"/>
</dbReference>
<feature type="compositionally biased region" description="Basic residues" evidence="8">
    <location>
        <begin position="542"/>
        <end position="553"/>
    </location>
</feature>
<feature type="region of interest" description="Disordered" evidence="8">
    <location>
        <begin position="532"/>
        <end position="611"/>
    </location>
</feature>
<evidence type="ECO:0000256" key="2">
    <source>
        <dbReference type="ARBA" id="ARBA00009085"/>
    </source>
</evidence>
<keyword evidence="12" id="KW-1185">Reference proteome</keyword>
<dbReference type="InterPro" id="IPR018200">
    <property type="entry name" value="USP_CS"/>
</dbReference>
<feature type="compositionally biased region" description="Low complexity" evidence="8">
    <location>
        <begin position="676"/>
        <end position="686"/>
    </location>
</feature>
<feature type="chain" id="PRO_5047050428" description="ubiquitinyl hydrolase 1" evidence="9">
    <location>
        <begin position="20"/>
        <end position="720"/>
    </location>
</feature>
<dbReference type="Pfam" id="PF00443">
    <property type="entry name" value="UCH"/>
    <property type="match status" value="1"/>
</dbReference>
<evidence type="ECO:0000256" key="3">
    <source>
        <dbReference type="ARBA" id="ARBA00012759"/>
    </source>
</evidence>
<dbReference type="PANTHER" id="PTHR24006">
    <property type="entry name" value="UBIQUITIN CARBOXYL-TERMINAL HYDROLASE"/>
    <property type="match status" value="1"/>
</dbReference>
<dbReference type="InterPro" id="IPR038765">
    <property type="entry name" value="Papain-like_cys_pep_sf"/>
</dbReference>
<evidence type="ECO:0000256" key="8">
    <source>
        <dbReference type="SAM" id="MobiDB-lite"/>
    </source>
</evidence>